<feature type="region of interest" description="Disordered" evidence="2">
    <location>
        <begin position="60"/>
        <end position="80"/>
    </location>
</feature>
<dbReference type="Pfam" id="PF05065">
    <property type="entry name" value="Phage_capsid"/>
    <property type="match status" value="1"/>
</dbReference>
<accession>A0A7W7N5X4</accession>
<dbReference type="RefSeq" id="WP_184273858.1">
    <property type="nucleotide sequence ID" value="NZ_JACHKY010000009.1"/>
</dbReference>
<sequence length="418" mass="45110">MRNLPALREKRAAKRDALKAIVTKAENDNRDLTAEETQAFDAGQAEIRSLDQQIQRAEFLAEDERRADADPVDGSGRPRELRNYSLARALQGSMTGKITGLEAEVHQDLARGRETRGVMVPTEILMEARALTTTTPAGAAGGNLVPTSLYPVRDHPRPRLLVESMGATVLRNLTGNIELPRLSDSGSVSWVGEHEAVTRSDPKFAKQAMGPKTVGGEYEISRRMILQSAESIEDLLRRDLGQLLQQALDKAAIAGAGGDEPVGILNTPGVLAVPLEGSLADTTNEMIAALELDDLTGTTAFLTNPGVMRLARRQKDADGHTFSLAELFHGQRVEQTTQVPNNLGDDEDLNALIYGIWSELVIGYWSGVDILVNPYHSDVASKGGVLIHAFLDADVAVRTPDAFKKALVAANSFAPVVP</sequence>
<dbReference type="Proteomes" id="UP000539957">
    <property type="component" value="Unassembled WGS sequence"/>
</dbReference>
<evidence type="ECO:0000313" key="5">
    <source>
        <dbReference type="Proteomes" id="UP000539957"/>
    </source>
</evidence>
<protein>
    <submittedName>
        <fullName evidence="4">HK97 family phage major capsid protein</fullName>
    </submittedName>
</protein>
<gene>
    <name evidence="4" type="ORF">HNP32_003610</name>
</gene>
<dbReference type="AlphaFoldDB" id="A0A7W7N5X4"/>
<proteinExistence type="predicted"/>
<evidence type="ECO:0000256" key="2">
    <source>
        <dbReference type="SAM" id="MobiDB-lite"/>
    </source>
</evidence>
<dbReference type="InterPro" id="IPR024455">
    <property type="entry name" value="Phage_capsid"/>
</dbReference>
<organism evidence="4 5">
    <name type="scientific">Brevundimonas bullata</name>
    <dbReference type="NCBI Taxonomy" id="13160"/>
    <lineage>
        <taxon>Bacteria</taxon>
        <taxon>Pseudomonadati</taxon>
        <taxon>Pseudomonadota</taxon>
        <taxon>Alphaproteobacteria</taxon>
        <taxon>Caulobacterales</taxon>
        <taxon>Caulobacteraceae</taxon>
        <taxon>Brevundimonas</taxon>
    </lineage>
</organism>
<name>A0A7W7N5X4_9CAUL</name>
<dbReference type="InterPro" id="IPR054612">
    <property type="entry name" value="Phage_capsid-like_C"/>
</dbReference>
<dbReference type="NCBIfam" id="TIGR01554">
    <property type="entry name" value="major_cap_HK97"/>
    <property type="match status" value="1"/>
</dbReference>
<comment type="subcellular location">
    <subcellularLocation>
        <location evidence="1">Virion</location>
    </subcellularLocation>
</comment>
<dbReference type="Gene3D" id="3.30.2400.10">
    <property type="entry name" value="Major capsid protein gp5"/>
    <property type="match status" value="1"/>
</dbReference>
<comment type="caution">
    <text evidence="4">The sequence shown here is derived from an EMBL/GenBank/DDBJ whole genome shotgun (WGS) entry which is preliminary data.</text>
</comment>
<reference evidence="4 5" key="1">
    <citation type="submission" date="2020-08" db="EMBL/GenBank/DDBJ databases">
        <title>Functional genomics of gut bacteria from endangered species of beetles.</title>
        <authorList>
            <person name="Carlos-Shanley C."/>
        </authorList>
    </citation>
    <scope>NUCLEOTIDE SEQUENCE [LARGE SCALE GENOMIC DNA]</scope>
    <source>
        <strain evidence="4 5">S00123</strain>
    </source>
</reference>
<evidence type="ECO:0000313" key="4">
    <source>
        <dbReference type="EMBL" id="MBB4799849.1"/>
    </source>
</evidence>
<dbReference type="EMBL" id="JACHKY010000009">
    <property type="protein sequence ID" value="MBB4799849.1"/>
    <property type="molecule type" value="Genomic_DNA"/>
</dbReference>
<evidence type="ECO:0000259" key="3">
    <source>
        <dbReference type="Pfam" id="PF05065"/>
    </source>
</evidence>
<evidence type="ECO:0000256" key="1">
    <source>
        <dbReference type="ARBA" id="ARBA00004328"/>
    </source>
</evidence>
<dbReference type="SUPFAM" id="SSF56563">
    <property type="entry name" value="Major capsid protein gp5"/>
    <property type="match status" value="1"/>
</dbReference>
<keyword evidence="5" id="KW-1185">Reference proteome</keyword>
<feature type="domain" description="Phage capsid-like C-terminal" evidence="3">
    <location>
        <begin position="142"/>
        <end position="405"/>
    </location>
</feature>